<accession>A0AAN8EMQ1</accession>
<keyword evidence="3" id="KW-1185">Reference proteome</keyword>
<feature type="compositionally biased region" description="Polar residues" evidence="1">
    <location>
        <begin position="23"/>
        <end position="39"/>
    </location>
</feature>
<reference evidence="2 3" key="1">
    <citation type="submission" date="2022-12" db="EMBL/GenBank/DDBJ databases">
        <title>Genomic features and morphological characterization of a novel Knufia sp. strain isolated from spacecraft assembly facility.</title>
        <authorList>
            <person name="Teixeira M."/>
            <person name="Chander A.M."/>
            <person name="Stajich J.E."/>
            <person name="Venkateswaran K."/>
        </authorList>
    </citation>
    <scope>NUCLEOTIDE SEQUENCE [LARGE SCALE GENOMIC DNA]</scope>
    <source>
        <strain evidence="2 3">FJI-L2-BK-P2</strain>
    </source>
</reference>
<feature type="region of interest" description="Disordered" evidence="1">
    <location>
        <begin position="1"/>
        <end position="45"/>
    </location>
</feature>
<dbReference type="AlphaFoldDB" id="A0AAN8EMQ1"/>
<feature type="region of interest" description="Disordered" evidence="1">
    <location>
        <begin position="58"/>
        <end position="127"/>
    </location>
</feature>
<sequence>MSRFRSFFKRSKKPTQQLEHEATSSSKQYGHVPETTTDIANLPVAGMQKSNQLTYITSYSSTEPSSSVSTQRQTSSTLSSSASTAVDAAYVSRHGESQWRGKPIGQPYDRREELTEEDEDMWARMAM</sequence>
<evidence type="ECO:0000256" key="1">
    <source>
        <dbReference type="SAM" id="MobiDB-lite"/>
    </source>
</evidence>
<gene>
    <name evidence="2" type="ORF">OHC33_004574</name>
</gene>
<evidence type="ECO:0000313" key="3">
    <source>
        <dbReference type="Proteomes" id="UP001316803"/>
    </source>
</evidence>
<dbReference type="Proteomes" id="UP001316803">
    <property type="component" value="Unassembled WGS sequence"/>
</dbReference>
<name>A0AAN8EMQ1_9EURO</name>
<evidence type="ECO:0000313" key="2">
    <source>
        <dbReference type="EMBL" id="KAK5954848.1"/>
    </source>
</evidence>
<proteinExistence type="predicted"/>
<protein>
    <submittedName>
        <fullName evidence="2">Uncharacterized protein</fullName>
    </submittedName>
</protein>
<organism evidence="2 3">
    <name type="scientific">Knufia fluminis</name>
    <dbReference type="NCBI Taxonomy" id="191047"/>
    <lineage>
        <taxon>Eukaryota</taxon>
        <taxon>Fungi</taxon>
        <taxon>Dikarya</taxon>
        <taxon>Ascomycota</taxon>
        <taxon>Pezizomycotina</taxon>
        <taxon>Eurotiomycetes</taxon>
        <taxon>Chaetothyriomycetidae</taxon>
        <taxon>Chaetothyriales</taxon>
        <taxon>Trichomeriaceae</taxon>
        <taxon>Knufia</taxon>
    </lineage>
</organism>
<dbReference type="EMBL" id="JAKLMC020000008">
    <property type="protein sequence ID" value="KAK5954848.1"/>
    <property type="molecule type" value="Genomic_DNA"/>
</dbReference>
<comment type="caution">
    <text evidence="2">The sequence shown here is derived from an EMBL/GenBank/DDBJ whole genome shotgun (WGS) entry which is preliminary data.</text>
</comment>
<feature type="compositionally biased region" description="Low complexity" evidence="1">
    <location>
        <begin position="58"/>
        <end position="92"/>
    </location>
</feature>
<feature type="compositionally biased region" description="Basic residues" evidence="1">
    <location>
        <begin position="1"/>
        <end position="13"/>
    </location>
</feature>